<feature type="non-terminal residue" evidence="1">
    <location>
        <position position="94"/>
    </location>
</feature>
<proteinExistence type="predicted"/>
<name>S4PPI3_9NEOP</name>
<dbReference type="AlphaFoldDB" id="S4PPI3"/>
<reference evidence="1" key="1">
    <citation type="journal article" date="2013" name="BMC Genomics">
        <title>Unscrambling butterfly oogenesis.</title>
        <authorList>
            <person name="Carter J.M."/>
            <person name="Baker S.C."/>
            <person name="Pink R."/>
            <person name="Carter D.R."/>
            <person name="Collins A."/>
            <person name="Tomlin J."/>
            <person name="Gibbs M."/>
            <person name="Breuker C.J."/>
        </authorList>
    </citation>
    <scope>NUCLEOTIDE SEQUENCE</scope>
    <source>
        <tissue evidence="1">Ovary</tissue>
    </source>
</reference>
<reference evidence="1" key="2">
    <citation type="submission" date="2013-05" db="EMBL/GenBank/DDBJ databases">
        <authorList>
            <person name="Carter J.-M."/>
            <person name="Baker S.C."/>
            <person name="Pink R."/>
            <person name="Carter D.R.F."/>
            <person name="Collins A."/>
            <person name="Tomlin J."/>
            <person name="Gibbs M."/>
            <person name="Breuker C.J."/>
        </authorList>
    </citation>
    <scope>NUCLEOTIDE SEQUENCE</scope>
    <source>
        <tissue evidence="1">Ovary</tissue>
    </source>
</reference>
<dbReference type="EMBL" id="GAIX01002420">
    <property type="protein sequence ID" value="JAA90140.1"/>
    <property type="molecule type" value="Transcribed_RNA"/>
</dbReference>
<sequence>MCSCFDRQKFCMCCIIVKCSKAVFKQHMIHKSVCLQSALMHFYRLICHFKAYFIQVIAKHCQLFESTIHFLVLDNFCNRAFSPPSFLGCVFAFL</sequence>
<protein>
    <submittedName>
        <fullName evidence="1">Uncharacterized protein</fullName>
    </submittedName>
</protein>
<evidence type="ECO:0000313" key="1">
    <source>
        <dbReference type="EMBL" id="JAA90140.1"/>
    </source>
</evidence>
<accession>S4PPI3</accession>
<organism evidence="1">
    <name type="scientific">Pararge aegeria</name>
    <name type="common">speckled wood butterfly</name>
    <dbReference type="NCBI Taxonomy" id="116150"/>
    <lineage>
        <taxon>Eukaryota</taxon>
        <taxon>Metazoa</taxon>
        <taxon>Ecdysozoa</taxon>
        <taxon>Arthropoda</taxon>
        <taxon>Hexapoda</taxon>
        <taxon>Insecta</taxon>
        <taxon>Pterygota</taxon>
        <taxon>Neoptera</taxon>
        <taxon>Endopterygota</taxon>
        <taxon>Lepidoptera</taxon>
        <taxon>Glossata</taxon>
        <taxon>Ditrysia</taxon>
        <taxon>Papilionoidea</taxon>
        <taxon>Nymphalidae</taxon>
        <taxon>Satyrinae</taxon>
        <taxon>Satyrini</taxon>
        <taxon>Parargina</taxon>
        <taxon>Pararge</taxon>
    </lineage>
</organism>